<dbReference type="InterPro" id="IPR005471">
    <property type="entry name" value="Tscrpt_reg_IclR_N"/>
</dbReference>
<evidence type="ECO:0000313" key="4">
    <source>
        <dbReference type="Proteomes" id="UP000221860"/>
    </source>
</evidence>
<dbReference type="Proteomes" id="UP000221860">
    <property type="component" value="Unassembled WGS sequence"/>
</dbReference>
<sequence length="462" mass="51769">MLAFRHPSCRFCEEPRKELRGRVARTPVRRGLSRKTAAGDGRQTSDFTNWDRALTPKVRRPTSWRSSVFDSVTARLHSYDTQVLREVGCCAQVKRAVSMSETTSCGAFCIVPRDLIERVARAGLGACHLGLLTFLIDRADRRGISFWSFKKIGERLGCSKSTVSRMLSDLHREGFVDKKPRPRRDRANSVLEIQIAGYAEFLSSRAKRGEAKNPAEAENLAETTAATVTCSDKETDTSVKPSTFAALGVAQMKRAVSRTQHPVAEAGRHGNENQVNNTQEKNHSSSLPKREGTNVPLVPGWDQAKERDWVRYFGMKTGLHDRPSELPPMALLDAAIKHDRLKVRQEAAQVADRKSAWRQMLRSVGVTLPAEHANELAKATSLLNEAALSAFLEGYKRDWQAHWRRPPTIEQVKDRVAGIKYSPTDRDLWAARNEIRTRAMVASHIKTELAMAEGHRAEKEIA</sequence>
<dbReference type="InterPro" id="IPR036390">
    <property type="entry name" value="WH_DNA-bd_sf"/>
</dbReference>
<comment type="caution">
    <text evidence="3">The sequence shown here is derived from an EMBL/GenBank/DDBJ whole genome shotgun (WGS) entry which is preliminary data.</text>
</comment>
<feature type="compositionally biased region" description="Basic and acidic residues" evidence="1">
    <location>
        <begin position="280"/>
        <end position="292"/>
    </location>
</feature>
<proteinExistence type="predicted"/>
<dbReference type="OrthoDB" id="6058756at2"/>
<keyword evidence="4" id="KW-1185">Reference proteome</keyword>
<dbReference type="EMBL" id="NQWH01000034">
    <property type="protein sequence ID" value="PHP26532.1"/>
    <property type="molecule type" value="Genomic_DNA"/>
</dbReference>
<gene>
    <name evidence="3" type="ORF">CJ301_15910</name>
</gene>
<dbReference type="GO" id="GO:0003677">
    <property type="term" value="F:DNA binding"/>
    <property type="evidence" value="ECO:0007669"/>
    <property type="project" value="InterPro"/>
</dbReference>
<accession>A0A2G1MCZ4</accession>
<feature type="region of interest" description="Disordered" evidence="1">
    <location>
        <begin position="255"/>
        <end position="299"/>
    </location>
</feature>
<organism evidence="3 4">
    <name type="scientific">Limimaricola cinnabarinus</name>
    <dbReference type="NCBI Taxonomy" id="1125964"/>
    <lineage>
        <taxon>Bacteria</taxon>
        <taxon>Pseudomonadati</taxon>
        <taxon>Pseudomonadota</taxon>
        <taxon>Alphaproteobacteria</taxon>
        <taxon>Rhodobacterales</taxon>
        <taxon>Paracoccaceae</taxon>
        <taxon>Limimaricola</taxon>
    </lineage>
</organism>
<evidence type="ECO:0000256" key="1">
    <source>
        <dbReference type="SAM" id="MobiDB-lite"/>
    </source>
</evidence>
<name>A0A2G1MCZ4_9RHOB</name>
<evidence type="ECO:0000259" key="2">
    <source>
        <dbReference type="Pfam" id="PF09339"/>
    </source>
</evidence>
<evidence type="ECO:0000313" key="3">
    <source>
        <dbReference type="EMBL" id="PHP26532.1"/>
    </source>
</evidence>
<dbReference type="InterPro" id="IPR036388">
    <property type="entry name" value="WH-like_DNA-bd_sf"/>
</dbReference>
<feature type="region of interest" description="Disordered" evidence="1">
    <location>
        <begin position="28"/>
        <end position="48"/>
    </location>
</feature>
<dbReference type="AlphaFoldDB" id="A0A2G1MCZ4"/>
<feature type="domain" description="HTH iclR-type" evidence="2">
    <location>
        <begin position="147"/>
        <end position="179"/>
    </location>
</feature>
<dbReference type="Gene3D" id="1.10.10.10">
    <property type="entry name" value="Winged helix-like DNA-binding domain superfamily/Winged helix DNA-binding domain"/>
    <property type="match status" value="1"/>
</dbReference>
<protein>
    <recommendedName>
        <fullName evidence="2">HTH iclR-type domain-containing protein</fullName>
    </recommendedName>
</protein>
<reference evidence="3 4" key="1">
    <citation type="submission" date="2017-08" db="EMBL/GenBank/DDBJ databases">
        <title>Draft Genome Sequence of Loktanella cinnabarina Strain XM1, Isolated from Coastal Surface Water.</title>
        <authorList>
            <person name="Ma R."/>
            <person name="Wang J."/>
            <person name="Wang Q."/>
            <person name="Ma Z."/>
            <person name="Li J."/>
            <person name="Chen L."/>
        </authorList>
    </citation>
    <scope>NUCLEOTIDE SEQUENCE [LARGE SCALE GENOMIC DNA]</scope>
    <source>
        <strain evidence="3 4">XM1</strain>
    </source>
</reference>
<dbReference type="SUPFAM" id="SSF46785">
    <property type="entry name" value="Winged helix' DNA-binding domain"/>
    <property type="match status" value="1"/>
</dbReference>
<dbReference type="Pfam" id="PF09339">
    <property type="entry name" value="HTH_IclR"/>
    <property type="match status" value="1"/>
</dbReference>